<comment type="caution">
    <text evidence="2">The sequence shown here is derived from an EMBL/GenBank/DDBJ whole genome shotgun (WGS) entry which is preliminary data.</text>
</comment>
<organism evidence="2 3">
    <name type="scientific">Gordonia spumicola</name>
    <dbReference type="NCBI Taxonomy" id="589161"/>
    <lineage>
        <taxon>Bacteria</taxon>
        <taxon>Bacillati</taxon>
        <taxon>Actinomycetota</taxon>
        <taxon>Actinomycetes</taxon>
        <taxon>Mycobacteriales</taxon>
        <taxon>Gordoniaceae</taxon>
        <taxon>Gordonia</taxon>
    </lineage>
</organism>
<gene>
    <name evidence="2" type="ORF">nbrc107696_44910</name>
</gene>
<dbReference type="InterPro" id="IPR002669">
    <property type="entry name" value="UreD"/>
</dbReference>
<accession>A0A7I9VFE5</accession>
<sequence>MTGARIEVRAAAGRARVAMSAAAGATFVPRLLERTAATARVALVAGGAMILGGDRIGLDVRVGPGCGLELVEVGGTVAYDADGRSSSWITDVTLDDGAWLVWRGLETVIADGADLHRCTRLTLAAGARAAVRDVVVLGRSGERGGRVHLETVVDVDGRPLLVESVDATGDHREPGVLGDHRVMESILIAGARPDDVSEPHTMALAGPGALARTLGSAVHDSPLEDTWNAWTSLATT</sequence>
<proteinExistence type="predicted"/>
<dbReference type="AlphaFoldDB" id="A0A7I9VFE5"/>
<dbReference type="Pfam" id="PF01774">
    <property type="entry name" value="UreD"/>
    <property type="match status" value="1"/>
</dbReference>
<evidence type="ECO:0000256" key="1">
    <source>
        <dbReference type="ARBA" id="ARBA00023186"/>
    </source>
</evidence>
<dbReference type="OrthoDB" id="8677206at2"/>
<evidence type="ECO:0000313" key="2">
    <source>
        <dbReference type="EMBL" id="GEE04045.1"/>
    </source>
</evidence>
<keyword evidence="1" id="KW-0143">Chaperone</keyword>
<dbReference type="GO" id="GO:0016151">
    <property type="term" value="F:nickel cation binding"/>
    <property type="evidence" value="ECO:0007669"/>
    <property type="project" value="InterPro"/>
</dbReference>
<dbReference type="Proteomes" id="UP000444960">
    <property type="component" value="Unassembled WGS sequence"/>
</dbReference>
<dbReference type="EMBL" id="BJOV01000005">
    <property type="protein sequence ID" value="GEE04045.1"/>
    <property type="molecule type" value="Genomic_DNA"/>
</dbReference>
<dbReference type="RefSeq" id="WP_161897459.1">
    <property type="nucleotide sequence ID" value="NZ_BJOV01000005.1"/>
</dbReference>
<name>A0A7I9VFE5_9ACTN</name>
<keyword evidence="3" id="KW-1185">Reference proteome</keyword>
<evidence type="ECO:0000313" key="3">
    <source>
        <dbReference type="Proteomes" id="UP000444960"/>
    </source>
</evidence>
<reference evidence="3" key="1">
    <citation type="submission" date="2019-06" db="EMBL/GenBank/DDBJ databases">
        <title>Gordonia isolated from sludge of a wastewater treatment plant.</title>
        <authorList>
            <person name="Tamura T."/>
            <person name="Aoyama K."/>
            <person name="Kang Y."/>
            <person name="Saito S."/>
            <person name="Akiyama N."/>
            <person name="Yazawa K."/>
            <person name="Gonoi T."/>
            <person name="Mikami Y."/>
        </authorList>
    </citation>
    <scope>NUCLEOTIDE SEQUENCE [LARGE SCALE GENOMIC DNA]</scope>
    <source>
        <strain evidence="3">NBRC 107696</strain>
    </source>
</reference>
<protein>
    <recommendedName>
        <fullName evidence="4">Urease accessory protein UreD</fullName>
    </recommendedName>
</protein>
<evidence type="ECO:0008006" key="4">
    <source>
        <dbReference type="Google" id="ProtNLM"/>
    </source>
</evidence>